<sequence length="430" mass="47861">MLLAFFFGTLISRSSSLILKDDVGKLPALGWNSWNAYHCDITESQFITAAQKLVDLGLKDAGYEYVNIDDCWSDKDHRDADTNRLIPNTTRFPDGIKGTADKIHDLGLKIGIYSSAGTKTCAGYPASIGYEDIDAATWAEWGIDYLKYDNCNVPQNWTDECRGCVPENRPDLVNGTCTSTTDLCPSGYDFSQSNTAERYRIMRDALLSQNRSILYSLCEWGEASVQQWGNSTASSWRMSGDIDPAWSRILTILNENSFYLNNVDFWGHSDADMLEVGNGISIEEARTHFAFWAAMKSPLLIGTDLEQVPRDEVDVLKNSYLLAFSQDGLYGKPAMPYKWGTNPDWTFNASFPAEYWSGASSNGTLVLLFNPYNDTRSKTADFGEIPGLGDGKYQVTDIWSGKDMGCVDWKIDVDVEAHDTAGYLVGDGCY</sequence>
<dbReference type="PANTHER" id="PTHR11452">
    <property type="entry name" value="ALPHA-GALACTOSIDASE/ALPHA-N-ACETYLGALACTOSAMINIDASE"/>
    <property type="match status" value="1"/>
</dbReference>
<keyword evidence="9 10" id="KW-0326">Glycosidase</keyword>
<evidence type="ECO:0000256" key="3">
    <source>
        <dbReference type="ARBA" id="ARBA00004613"/>
    </source>
</evidence>
<dbReference type="PROSITE" id="PS00512">
    <property type="entry name" value="ALPHA_GALACTOSIDASE"/>
    <property type="match status" value="1"/>
</dbReference>
<keyword evidence="5" id="KW-0964">Secreted</keyword>
<keyword evidence="10" id="KW-1015">Disulfide bond</keyword>
<organism evidence="13 14">
    <name type="scientific">Trematosphaeria pertusa</name>
    <dbReference type="NCBI Taxonomy" id="390896"/>
    <lineage>
        <taxon>Eukaryota</taxon>
        <taxon>Fungi</taxon>
        <taxon>Dikarya</taxon>
        <taxon>Ascomycota</taxon>
        <taxon>Pezizomycotina</taxon>
        <taxon>Dothideomycetes</taxon>
        <taxon>Pleosporomycetidae</taxon>
        <taxon>Pleosporales</taxon>
        <taxon>Massarineae</taxon>
        <taxon>Trematosphaeriaceae</taxon>
        <taxon>Trematosphaeria</taxon>
    </lineage>
</organism>
<dbReference type="EMBL" id="ML987213">
    <property type="protein sequence ID" value="KAF2241105.1"/>
    <property type="molecule type" value="Genomic_DNA"/>
</dbReference>
<evidence type="ECO:0000256" key="1">
    <source>
        <dbReference type="ARBA" id="ARBA00001255"/>
    </source>
</evidence>
<evidence type="ECO:0000256" key="6">
    <source>
        <dbReference type="ARBA" id="ARBA00022729"/>
    </source>
</evidence>
<accession>A0A6A6HSF7</accession>
<name>A0A6A6HSF7_9PLEO</name>
<dbReference type="SUPFAM" id="SSF51445">
    <property type="entry name" value="(Trans)glycosidases"/>
    <property type="match status" value="1"/>
</dbReference>
<dbReference type="InterPro" id="IPR013780">
    <property type="entry name" value="Glyco_hydro_b"/>
</dbReference>
<dbReference type="InterPro" id="IPR041233">
    <property type="entry name" value="Melibiase_C"/>
</dbReference>
<dbReference type="GO" id="GO:0005576">
    <property type="term" value="C:extracellular region"/>
    <property type="evidence" value="ECO:0007669"/>
    <property type="project" value="UniProtKB-SubCell"/>
</dbReference>
<dbReference type="SUPFAM" id="SSF51011">
    <property type="entry name" value="Glycosyl hydrolase domain"/>
    <property type="match status" value="1"/>
</dbReference>
<evidence type="ECO:0000256" key="8">
    <source>
        <dbReference type="ARBA" id="ARBA00023180"/>
    </source>
</evidence>
<dbReference type="Gene3D" id="3.20.20.70">
    <property type="entry name" value="Aldolase class I"/>
    <property type="match status" value="1"/>
</dbReference>
<keyword evidence="7 10" id="KW-0378">Hydrolase</keyword>
<gene>
    <name evidence="13" type="ORF">BU26DRAFT_180311</name>
</gene>
<dbReference type="InterPro" id="IPR013785">
    <property type="entry name" value="Aldolase_TIM"/>
</dbReference>
<comment type="function">
    <text evidence="2">Hydrolyzes a variety of simple alpha-D-galactoside as well as more complex molecules such as oligosaccharides and polysaccharides.</text>
</comment>
<evidence type="ECO:0000256" key="2">
    <source>
        <dbReference type="ARBA" id="ARBA00003969"/>
    </source>
</evidence>
<dbReference type="Pfam" id="PF16499">
    <property type="entry name" value="Melibiase_2"/>
    <property type="match status" value="2"/>
</dbReference>
<dbReference type="GO" id="GO:0005975">
    <property type="term" value="P:carbohydrate metabolic process"/>
    <property type="evidence" value="ECO:0007669"/>
    <property type="project" value="InterPro"/>
</dbReference>
<evidence type="ECO:0000256" key="11">
    <source>
        <dbReference type="SAM" id="SignalP"/>
    </source>
</evidence>
<evidence type="ECO:0000256" key="7">
    <source>
        <dbReference type="ARBA" id="ARBA00022801"/>
    </source>
</evidence>
<dbReference type="InterPro" id="IPR000111">
    <property type="entry name" value="Glyco_hydro_27/36_CS"/>
</dbReference>
<dbReference type="GO" id="GO:0004557">
    <property type="term" value="F:alpha-galactosidase activity"/>
    <property type="evidence" value="ECO:0007669"/>
    <property type="project" value="UniProtKB-EC"/>
</dbReference>
<comment type="similarity">
    <text evidence="4 10">Belongs to the glycosyl hydrolase 27 family.</text>
</comment>
<dbReference type="CDD" id="cd14792">
    <property type="entry name" value="GH27"/>
    <property type="match status" value="1"/>
</dbReference>
<dbReference type="GeneID" id="54573705"/>
<evidence type="ECO:0000256" key="9">
    <source>
        <dbReference type="ARBA" id="ARBA00023295"/>
    </source>
</evidence>
<evidence type="ECO:0000256" key="4">
    <source>
        <dbReference type="ARBA" id="ARBA00009743"/>
    </source>
</evidence>
<dbReference type="OrthoDB" id="5795902at2759"/>
<dbReference type="PANTHER" id="PTHR11452:SF61">
    <property type="entry name" value="ALPHA-GALACTOSIDASE B-RELATED"/>
    <property type="match status" value="1"/>
</dbReference>
<evidence type="ECO:0000256" key="5">
    <source>
        <dbReference type="ARBA" id="ARBA00022525"/>
    </source>
</evidence>
<dbReference type="InterPro" id="IPR002241">
    <property type="entry name" value="Glyco_hydro_27"/>
</dbReference>
<feature type="signal peptide" evidence="11">
    <location>
        <begin position="1"/>
        <end position="16"/>
    </location>
</feature>
<comment type="catalytic activity">
    <reaction evidence="1 10">
        <text>Hydrolysis of terminal, non-reducing alpha-D-galactose residues in alpha-D-galactosides, including galactose oligosaccharides, galactomannans and galactolipids.</text>
        <dbReference type="EC" id="3.2.1.22"/>
    </reaction>
</comment>
<keyword evidence="14" id="KW-1185">Reference proteome</keyword>
<reference evidence="13" key="1">
    <citation type="journal article" date="2020" name="Stud. Mycol.">
        <title>101 Dothideomycetes genomes: a test case for predicting lifestyles and emergence of pathogens.</title>
        <authorList>
            <person name="Haridas S."/>
            <person name="Albert R."/>
            <person name="Binder M."/>
            <person name="Bloem J."/>
            <person name="Labutti K."/>
            <person name="Salamov A."/>
            <person name="Andreopoulos B."/>
            <person name="Baker S."/>
            <person name="Barry K."/>
            <person name="Bills G."/>
            <person name="Bluhm B."/>
            <person name="Cannon C."/>
            <person name="Castanera R."/>
            <person name="Culley D."/>
            <person name="Daum C."/>
            <person name="Ezra D."/>
            <person name="Gonzalez J."/>
            <person name="Henrissat B."/>
            <person name="Kuo A."/>
            <person name="Liang C."/>
            <person name="Lipzen A."/>
            <person name="Lutzoni F."/>
            <person name="Magnuson J."/>
            <person name="Mondo S."/>
            <person name="Nolan M."/>
            <person name="Ohm R."/>
            <person name="Pangilinan J."/>
            <person name="Park H.-J."/>
            <person name="Ramirez L."/>
            <person name="Alfaro M."/>
            <person name="Sun H."/>
            <person name="Tritt A."/>
            <person name="Yoshinaga Y."/>
            <person name="Zwiers L.-H."/>
            <person name="Turgeon B."/>
            <person name="Goodwin S."/>
            <person name="Spatafora J."/>
            <person name="Crous P."/>
            <person name="Grigoriev I."/>
        </authorList>
    </citation>
    <scope>NUCLEOTIDE SEQUENCE</scope>
    <source>
        <strain evidence="13">CBS 122368</strain>
    </source>
</reference>
<keyword evidence="6 11" id="KW-0732">Signal</keyword>
<dbReference type="Proteomes" id="UP000800094">
    <property type="component" value="Unassembled WGS sequence"/>
</dbReference>
<feature type="chain" id="PRO_5025479124" description="Alpha-galactosidase" evidence="11">
    <location>
        <begin position="17"/>
        <end position="430"/>
    </location>
</feature>
<dbReference type="Gene3D" id="2.60.40.1180">
    <property type="entry name" value="Golgi alpha-mannosidase II"/>
    <property type="match status" value="1"/>
</dbReference>
<dbReference type="PRINTS" id="PR00740">
    <property type="entry name" value="GLHYDRLASE27"/>
</dbReference>
<protein>
    <recommendedName>
        <fullName evidence="10">Alpha-galactosidase</fullName>
        <ecNumber evidence="10">3.2.1.22</ecNumber>
    </recommendedName>
    <alternativeName>
        <fullName evidence="10">Melibiase</fullName>
    </alternativeName>
</protein>
<evidence type="ECO:0000313" key="13">
    <source>
        <dbReference type="EMBL" id="KAF2241105.1"/>
    </source>
</evidence>
<dbReference type="AlphaFoldDB" id="A0A6A6HSF7"/>
<dbReference type="EC" id="3.2.1.22" evidence="10"/>
<feature type="domain" description="Alpha galactosidase C-terminal" evidence="12">
    <location>
        <begin position="352"/>
        <end position="423"/>
    </location>
</feature>
<evidence type="ECO:0000313" key="14">
    <source>
        <dbReference type="Proteomes" id="UP000800094"/>
    </source>
</evidence>
<proteinExistence type="inferred from homology"/>
<keyword evidence="8" id="KW-0325">Glycoprotein</keyword>
<dbReference type="Pfam" id="PF17801">
    <property type="entry name" value="Melibiase_C"/>
    <property type="match status" value="1"/>
</dbReference>
<evidence type="ECO:0000259" key="12">
    <source>
        <dbReference type="Pfam" id="PF17801"/>
    </source>
</evidence>
<comment type="subcellular location">
    <subcellularLocation>
        <location evidence="3">Secreted</location>
    </subcellularLocation>
</comment>
<evidence type="ECO:0000256" key="10">
    <source>
        <dbReference type="RuleBase" id="RU361168"/>
    </source>
</evidence>
<dbReference type="RefSeq" id="XP_033676109.1">
    <property type="nucleotide sequence ID" value="XM_033820375.1"/>
</dbReference>
<dbReference type="InterPro" id="IPR017853">
    <property type="entry name" value="GH"/>
</dbReference>